<name>A0A8K0H8I4_9ROSA</name>
<evidence type="ECO:0000313" key="2">
    <source>
        <dbReference type="Proteomes" id="UP000796880"/>
    </source>
</evidence>
<evidence type="ECO:0000313" key="1">
    <source>
        <dbReference type="EMBL" id="KAF3447328.1"/>
    </source>
</evidence>
<accession>A0A8K0H8I4</accession>
<dbReference type="EMBL" id="VOIH02000005">
    <property type="protein sequence ID" value="KAF3447328.1"/>
    <property type="molecule type" value="Genomic_DNA"/>
</dbReference>
<comment type="caution">
    <text evidence="1">The sequence shown here is derived from an EMBL/GenBank/DDBJ whole genome shotgun (WGS) entry which is preliminary data.</text>
</comment>
<sequence length="299" mass="33332">MIVQRVSPLSSGSDFVSAVVMVMAGLGTPWVSAVCKVSSSIDQKLFVGGLGFAGLSFGYLREHVNRESPLRPLLRRLSVKMQREWPPQTNDGVTPRCGVVDGNSDQFGSSYAAGILSERIALLSSRLIAKVPFERKKLWKHDDLFLKLQSIGKLSKWKLIHLGRGYFHVLLHLKPGFDIGGVMSDDSKRVRVGVQWRESSIHSSCLDFRAAVEAAGLLTIDLHGAFFTEGSWDPWVKHAFRGWSEDMLGDIHDKINFGSGKTSFGRILLYGGGFEEIGGRRLEFLLMRLYFLQKLCLDD</sequence>
<organism evidence="1 2">
    <name type="scientific">Rhamnella rubrinervis</name>
    <dbReference type="NCBI Taxonomy" id="2594499"/>
    <lineage>
        <taxon>Eukaryota</taxon>
        <taxon>Viridiplantae</taxon>
        <taxon>Streptophyta</taxon>
        <taxon>Embryophyta</taxon>
        <taxon>Tracheophyta</taxon>
        <taxon>Spermatophyta</taxon>
        <taxon>Magnoliopsida</taxon>
        <taxon>eudicotyledons</taxon>
        <taxon>Gunneridae</taxon>
        <taxon>Pentapetalae</taxon>
        <taxon>rosids</taxon>
        <taxon>fabids</taxon>
        <taxon>Rosales</taxon>
        <taxon>Rhamnaceae</taxon>
        <taxon>rhamnoid group</taxon>
        <taxon>Rhamneae</taxon>
        <taxon>Rhamnella</taxon>
    </lineage>
</organism>
<proteinExistence type="predicted"/>
<keyword evidence="2" id="KW-1185">Reference proteome</keyword>
<dbReference type="Proteomes" id="UP000796880">
    <property type="component" value="Unassembled WGS sequence"/>
</dbReference>
<gene>
    <name evidence="1" type="ORF">FNV43_RR12514</name>
</gene>
<dbReference type="AlphaFoldDB" id="A0A8K0H8I4"/>
<protein>
    <submittedName>
        <fullName evidence="1">Uncharacterized protein</fullName>
    </submittedName>
</protein>
<reference evidence="1" key="1">
    <citation type="submission" date="2020-03" db="EMBL/GenBank/DDBJ databases">
        <title>A high-quality chromosome-level genome assembly of a woody plant with both climbing and erect habits, Rhamnella rubrinervis.</title>
        <authorList>
            <person name="Lu Z."/>
            <person name="Yang Y."/>
            <person name="Zhu X."/>
            <person name="Sun Y."/>
        </authorList>
    </citation>
    <scope>NUCLEOTIDE SEQUENCE</scope>
    <source>
        <strain evidence="1">BYM</strain>
        <tissue evidence="1">Leaf</tissue>
    </source>
</reference>